<dbReference type="InterPro" id="IPR055348">
    <property type="entry name" value="DctQ"/>
</dbReference>
<accession>G7V886</accession>
<keyword evidence="12" id="KW-1185">Reference proteome</keyword>
<keyword evidence="3" id="KW-1003">Cell membrane</keyword>
<organism evidence="11 12">
    <name type="scientific">Thermovirga lienii (strain ATCC BAA-1197 / DSM 17291 / Cas60314)</name>
    <dbReference type="NCBI Taxonomy" id="580340"/>
    <lineage>
        <taxon>Bacteria</taxon>
        <taxon>Thermotogati</taxon>
        <taxon>Synergistota</taxon>
        <taxon>Synergistia</taxon>
        <taxon>Synergistales</taxon>
        <taxon>Thermovirgaceae</taxon>
        <taxon>Thermovirga</taxon>
    </lineage>
</organism>
<keyword evidence="6 9" id="KW-1133">Transmembrane helix</keyword>
<comment type="subcellular location">
    <subcellularLocation>
        <location evidence="1">Cell inner membrane</location>
        <topology evidence="1">Multi-pass membrane protein</topology>
    </subcellularLocation>
</comment>
<feature type="transmembrane region" description="Helical" evidence="9">
    <location>
        <begin position="52"/>
        <end position="70"/>
    </location>
</feature>
<dbReference type="AlphaFoldDB" id="G7V886"/>
<reference evidence="12" key="1">
    <citation type="submission" date="2011-10" db="EMBL/GenBank/DDBJ databases">
        <title>The complete genome of chromosome of Thermovirga lienii DSM 17291.</title>
        <authorList>
            <consortium name="US DOE Joint Genome Institute (JGI-PGF)"/>
            <person name="Lucas S."/>
            <person name="Copeland A."/>
            <person name="Lapidus A."/>
            <person name="Glavina del Rio T."/>
            <person name="Dalin E."/>
            <person name="Tice H."/>
            <person name="Bruce D."/>
            <person name="Goodwin L."/>
            <person name="Pitluck S."/>
            <person name="Peters L."/>
            <person name="Mikhailova N."/>
            <person name="Saunders E."/>
            <person name="Kyrpides N."/>
            <person name="Mavromatis K."/>
            <person name="Ivanova N."/>
            <person name="Last F.I."/>
            <person name="Brettin T."/>
            <person name="Detter J.C."/>
            <person name="Han C."/>
            <person name="Larimer F."/>
            <person name="Land M."/>
            <person name="Hauser L."/>
            <person name="Markowitz V."/>
            <person name="Cheng J.-F."/>
            <person name="Hugenholtz P."/>
            <person name="Woyke T."/>
            <person name="Wu D."/>
            <person name="Spring S."/>
            <person name="Schroeder M."/>
            <person name="Brambilla E.-M."/>
            <person name="Klenk H.-P."/>
            <person name="Eisen J.A."/>
        </authorList>
    </citation>
    <scope>NUCLEOTIDE SEQUENCE [LARGE SCALE GENOMIC DNA]</scope>
    <source>
        <strain evidence="12">ATCC BAA-1197 / DSM 17291 / Cas60314</strain>
    </source>
</reference>
<dbReference type="EMBL" id="CP003096">
    <property type="protein sequence ID" value="AER67417.1"/>
    <property type="molecule type" value="Genomic_DNA"/>
</dbReference>
<dbReference type="STRING" id="580340.Tlie_1695"/>
<dbReference type="PANTHER" id="PTHR35011">
    <property type="entry name" value="2,3-DIKETO-L-GULONATE TRAP TRANSPORTER SMALL PERMEASE PROTEIN YIAM"/>
    <property type="match status" value="1"/>
</dbReference>
<evidence type="ECO:0000256" key="6">
    <source>
        <dbReference type="ARBA" id="ARBA00022989"/>
    </source>
</evidence>
<dbReference type="Pfam" id="PF04290">
    <property type="entry name" value="DctQ"/>
    <property type="match status" value="1"/>
</dbReference>
<feature type="transmembrane region" description="Helical" evidence="9">
    <location>
        <begin position="133"/>
        <end position="156"/>
    </location>
</feature>
<proteinExistence type="inferred from homology"/>
<evidence type="ECO:0000256" key="9">
    <source>
        <dbReference type="SAM" id="Phobius"/>
    </source>
</evidence>
<keyword evidence="7 9" id="KW-0472">Membrane</keyword>
<evidence type="ECO:0000256" key="4">
    <source>
        <dbReference type="ARBA" id="ARBA00022519"/>
    </source>
</evidence>
<evidence type="ECO:0000256" key="8">
    <source>
        <dbReference type="ARBA" id="ARBA00038436"/>
    </source>
</evidence>
<feature type="transmembrane region" description="Helical" evidence="9">
    <location>
        <begin position="20"/>
        <end position="40"/>
    </location>
</feature>
<dbReference type="eggNOG" id="COG3090">
    <property type="taxonomic scope" value="Bacteria"/>
</dbReference>
<evidence type="ECO:0000313" key="11">
    <source>
        <dbReference type="EMBL" id="AER67417.1"/>
    </source>
</evidence>
<evidence type="ECO:0000256" key="5">
    <source>
        <dbReference type="ARBA" id="ARBA00022692"/>
    </source>
</evidence>
<dbReference type="GO" id="GO:0015740">
    <property type="term" value="P:C4-dicarboxylate transport"/>
    <property type="evidence" value="ECO:0007669"/>
    <property type="project" value="TreeGrafter"/>
</dbReference>
<dbReference type="OrthoDB" id="45144at2"/>
<evidence type="ECO:0000256" key="2">
    <source>
        <dbReference type="ARBA" id="ARBA00022448"/>
    </source>
</evidence>
<feature type="transmembrane region" description="Helical" evidence="9">
    <location>
        <begin position="91"/>
        <end position="113"/>
    </location>
</feature>
<dbReference type="GO" id="GO:0022857">
    <property type="term" value="F:transmembrane transporter activity"/>
    <property type="evidence" value="ECO:0007669"/>
    <property type="project" value="TreeGrafter"/>
</dbReference>
<evidence type="ECO:0000259" key="10">
    <source>
        <dbReference type="Pfam" id="PF04290"/>
    </source>
</evidence>
<reference evidence="11 12" key="2">
    <citation type="journal article" date="2012" name="Stand. Genomic Sci.">
        <title>Genome sequence of the moderately thermophilic, amino-acid-degrading and sulfur-reducing bacterium Thermovirga lienii type strain (Cas60314(T)).</title>
        <authorList>
            <person name="Goker M."/>
            <person name="Saunders E."/>
            <person name="Lapidus A."/>
            <person name="Nolan M."/>
            <person name="Lucas S."/>
            <person name="Hammon N."/>
            <person name="Deshpande S."/>
            <person name="Cheng J.F."/>
            <person name="Han C."/>
            <person name="Tapia R."/>
            <person name="Goodwin L.A."/>
            <person name="Pitluck S."/>
            <person name="Liolios K."/>
            <person name="Mavromatis K."/>
            <person name="Pagani I."/>
            <person name="Ivanova N."/>
            <person name="Mikhailova N."/>
            <person name="Pati A."/>
            <person name="Chen A."/>
            <person name="Palaniappan K."/>
            <person name="Land M."/>
            <person name="Chang Y.J."/>
            <person name="Jeffries C.D."/>
            <person name="Brambilla E.M."/>
            <person name="Rohde M."/>
            <person name="Spring S."/>
            <person name="Detter J.C."/>
            <person name="Woyke T."/>
            <person name="Bristow J."/>
            <person name="Eisen J.A."/>
            <person name="Markowitz V."/>
            <person name="Hugenholtz P."/>
            <person name="Kyrpides N.C."/>
            <person name="Klenk H.P."/>
        </authorList>
    </citation>
    <scope>NUCLEOTIDE SEQUENCE [LARGE SCALE GENOMIC DNA]</scope>
    <source>
        <strain evidence="12">ATCC BAA-1197 / DSM 17291 / Cas60314</strain>
    </source>
</reference>
<evidence type="ECO:0000256" key="7">
    <source>
        <dbReference type="ARBA" id="ARBA00023136"/>
    </source>
</evidence>
<evidence type="ECO:0000313" key="12">
    <source>
        <dbReference type="Proteomes" id="UP000005868"/>
    </source>
</evidence>
<dbReference type="Proteomes" id="UP000005868">
    <property type="component" value="Chromosome"/>
</dbReference>
<keyword evidence="4" id="KW-0997">Cell inner membrane</keyword>
<dbReference type="KEGG" id="tli:Tlie_1695"/>
<dbReference type="PANTHER" id="PTHR35011:SF2">
    <property type="entry name" value="2,3-DIKETO-L-GULONATE TRAP TRANSPORTER SMALL PERMEASE PROTEIN YIAM"/>
    <property type="match status" value="1"/>
</dbReference>
<dbReference type="InterPro" id="IPR007387">
    <property type="entry name" value="TRAP_DctQ"/>
</dbReference>
<name>G7V886_THELD</name>
<keyword evidence="2" id="KW-0813">Transport</keyword>
<dbReference type="GO" id="GO:0005886">
    <property type="term" value="C:plasma membrane"/>
    <property type="evidence" value="ECO:0007669"/>
    <property type="project" value="UniProtKB-SubCell"/>
</dbReference>
<feature type="domain" description="Tripartite ATP-independent periplasmic transporters DctQ component" evidence="10">
    <location>
        <begin position="29"/>
        <end position="159"/>
    </location>
</feature>
<evidence type="ECO:0000256" key="1">
    <source>
        <dbReference type="ARBA" id="ARBA00004429"/>
    </source>
</evidence>
<comment type="similarity">
    <text evidence="8">Belongs to the TRAP transporter small permease family.</text>
</comment>
<dbReference type="HOGENOM" id="CLU_086356_6_0_0"/>
<protein>
    <submittedName>
        <fullName evidence="11">Tripartite ATP-independent periplasmic transporter DctQ component</fullName>
    </submittedName>
</protein>
<sequence length="187" mass="21743">MLWIMNTKLWKFLEYVQKGIMILSSMTILTLVLVQVALRYIFVMPLMGVEEIATMVGFWLYFMGASWGTAERIHIKADLMQVIIKDPKKLIWFKVFISALSVILSGMMVYWGWGYFKWGITRWQLSSTLMIPMVYSQSSVFVGAILMFFYFIIELVDHFLQATGKKPLDFIEEEKTCKEGEEASCIP</sequence>
<gene>
    <name evidence="11" type="ordered locus">Tlie_1695</name>
</gene>
<evidence type="ECO:0000256" key="3">
    <source>
        <dbReference type="ARBA" id="ARBA00022475"/>
    </source>
</evidence>
<keyword evidence="5 9" id="KW-0812">Transmembrane</keyword>